<feature type="domain" description="Glycosyltransferase subfamily 4-like N-terminal" evidence="2">
    <location>
        <begin position="18"/>
        <end position="184"/>
    </location>
</feature>
<sequence>MIRKQRRILFVVTQSELGGAQQFFNNFVPKLAENRFQCLVAIGSEGDAGLNSALKAKAVATQQLTYLQRDGNWQANLRAVSELRALIKDFQPDVLFLNGTKAGFIGALAARWPRRLPWLKVIYRIGGWTFNDPWSYWRKKFYILLEKLSARWKDIIVVNNQNDRQLAEQLGIKPRKELIYIPNGIDPYLEFIPRSEAREKLFSKIGKANPPTDLVVGTIGNFYPAKDTANFIRAAAQITNPEAIFLIIGDGRLRPELERLIKTLRQEKRVFLLGKITEAQRYLKAFDVFVLPSNKEGFPWSVLEAMAAQVPVVATAVGAIPELINSGENGLVVAIRNPNRLARNIETVLASDRLRQDLAIAAHQNIIKHFTQEQMTRQFTRLLDEG</sequence>
<gene>
    <name evidence="3" type="ORF">A3F25_00305</name>
</gene>
<dbReference type="Gene3D" id="3.40.50.2000">
    <property type="entry name" value="Glycogen Phosphorylase B"/>
    <property type="match status" value="2"/>
</dbReference>
<reference evidence="3 4" key="1">
    <citation type="journal article" date="2016" name="Nat. Commun.">
        <title>Thousands of microbial genomes shed light on interconnected biogeochemical processes in an aquifer system.</title>
        <authorList>
            <person name="Anantharaman K."/>
            <person name="Brown C.T."/>
            <person name="Hug L.A."/>
            <person name="Sharon I."/>
            <person name="Castelle C.J."/>
            <person name="Probst A.J."/>
            <person name="Thomas B.C."/>
            <person name="Singh A."/>
            <person name="Wilkins M.J."/>
            <person name="Karaoz U."/>
            <person name="Brodie E.L."/>
            <person name="Williams K.H."/>
            <person name="Hubbard S.S."/>
            <person name="Banfield J.F."/>
        </authorList>
    </citation>
    <scope>NUCLEOTIDE SEQUENCE [LARGE SCALE GENOMIC DNA]</scope>
</reference>
<evidence type="ECO:0000313" key="3">
    <source>
        <dbReference type="EMBL" id="OGN19531.1"/>
    </source>
</evidence>
<dbReference type="EMBL" id="MGKD01000013">
    <property type="protein sequence ID" value="OGN19531.1"/>
    <property type="molecule type" value="Genomic_DNA"/>
</dbReference>
<dbReference type="Pfam" id="PF13579">
    <property type="entry name" value="Glyco_trans_4_4"/>
    <property type="match status" value="1"/>
</dbReference>
<dbReference type="InterPro" id="IPR001296">
    <property type="entry name" value="Glyco_trans_1"/>
</dbReference>
<evidence type="ECO:0000313" key="4">
    <source>
        <dbReference type="Proteomes" id="UP000177478"/>
    </source>
</evidence>
<dbReference type="PANTHER" id="PTHR12526">
    <property type="entry name" value="GLYCOSYLTRANSFERASE"/>
    <property type="match status" value="1"/>
</dbReference>
<name>A0A1F8G2N2_9BACT</name>
<dbReference type="InterPro" id="IPR028098">
    <property type="entry name" value="Glyco_trans_4-like_N"/>
</dbReference>
<proteinExistence type="predicted"/>
<evidence type="ECO:0000259" key="1">
    <source>
        <dbReference type="Pfam" id="PF00534"/>
    </source>
</evidence>
<dbReference type="STRING" id="1802689.A3F25_00305"/>
<dbReference type="AlphaFoldDB" id="A0A1F8G2N2"/>
<comment type="caution">
    <text evidence="3">The sequence shown here is derived from an EMBL/GenBank/DDBJ whole genome shotgun (WGS) entry which is preliminary data.</text>
</comment>
<accession>A0A1F8G2N2</accession>
<dbReference type="PANTHER" id="PTHR12526:SF637">
    <property type="entry name" value="GLYCOSYLTRANSFERASE EPSF-RELATED"/>
    <property type="match status" value="1"/>
</dbReference>
<protein>
    <recommendedName>
        <fullName evidence="5">Glycosyltransferase subfamily 4-like N-terminal domain-containing protein</fullName>
    </recommendedName>
</protein>
<dbReference type="GO" id="GO:0016757">
    <property type="term" value="F:glycosyltransferase activity"/>
    <property type="evidence" value="ECO:0007669"/>
    <property type="project" value="InterPro"/>
</dbReference>
<dbReference type="SUPFAM" id="SSF53756">
    <property type="entry name" value="UDP-Glycosyltransferase/glycogen phosphorylase"/>
    <property type="match status" value="1"/>
</dbReference>
<evidence type="ECO:0000259" key="2">
    <source>
        <dbReference type="Pfam" id="PF13579"/>
    </source>
</evidence>
<organism evidence="3 4">
    <name type="scientific">Candidatus Yanofskybacteria bacterium RIFCSPHIGHO2_12_FULL_45_19b</name>
    <dbReference type="NCBI Taxonomy" id="1802689"/>
    <lineage>
        <taxon>Bacteria</taxon>
        <taxon>Candidatus Yanofskyibacteriota</taxon>
    </lineage>
</organism>
<dbReference type="Proteomes" id="UP000177478">
    <property type="component" value="Unassembled WGS sequence"/>
</dbReference>
<evidence type="ECO:0008006" key="5">
    <source>
        <dbReference type="Google" id="ProtNLM"/>
    </source>
</evidence>
<dbReference type="Pfam" id="PF00534">
    <property type="entry name" value="Glycos_transf_1"/>
    <property type="match status" value="1"/>
</dbReference>
<feature type="domain" description="Glycosyl transferase family 1" evidence="1">
    <location>
        <begin position="208"/>
        <end position="362"/>
    </location>
</feature>